<dbReference type="SUPFAM" id="SSF57850">
    <property type="entry name" value="RING/U-box"/>
    <property type="match status" value="1"/>
</dbReference>
<protein>
    <recommendedName>
        <fullName evidence="2">RING-type domain-containing protein</fullName>
    </recommendedName>
</protein>
<dbReference type="OrthoDB" id="344146at2759"/>
<evidence type="ECO:0000313" key="3">
    <source>
        <dbReference type="EMBL" id="EEA08018.1"/>
    </source>
</evidence>
<keyword evidence="4" id="KW-1185">Reference proteome</keyword>
<dbReference type="VEuPathDB" id="CryptoDB:CMU_031590"/>
<feature type="domain" description="RING-type" evidence="2">
    <location>
        <begin position="454"/>
        <end position="493"/>
    </location>
</feature>
<evidence type="ECO:0000256" key="1">
    <source>
        <dbReference type="PROSITE-ProRule" id="PRU00175"/>
    </source>
</evidence>
<keyword evidence="1" id="KW-0479">Metal-binding</keyword>
<keyword evidence="1" id="KW-0862">Zinc</keyword>
<name>B6AIH7_CRYMR</name>
<dbReference type="RefSeq" id="XP_002142367.1">
    <property type="nucleotide sequence ID" value="XM_002142331.1"/>
</dbReference>
<accession>B6AIH7</accession>
<organism evidence="3 4">
    <name type="scientific">Cryptosporidium muris (strain RN66)</name>
    <dbReference type="NCBI Taxonomy" id="441375"/>
    <lineage>
        <taxon>Eukaryota</taxon>
        <taxon>Sar</taxon>
        <taxon>Alveolata</taxon>
        <taxon>Apicomplexa</taxon>
        <taxon>Conoidasida</taxon>
        <taxon>Coccidia</taxon>
        <taxon>Eucoccidiorida</taxon>
        <taxon>Eimeriorina</taxon>
        <taxon>Cryptosporidiidae</taxon>
        <taxon>Cryptosporidium</taxon>
    </lineage>
</organism>
<dbReference type="EMBL" id="DS989736">
    <property type="protein sequence ID" value="EEA08018.1"/>
    <property type="molecule type" value="Genomic_DNA"/>
</dbReference>
<dbReference type="InterPro" id="IPR013083">
    <property type="entry name" value="Znf_RING/FYVE/PHD"/>
</dbReference>
<dbReference type="InterPro" id="IPR001841">
    <property type="entry name" value="Znf_RING"/>
</dbReference>
<reference evidence="3" key="1">
    <citation type="submission" date="2008-06" db="EMBL/GenBank/DDBJ databases">
        <authorList>
            <person name="Lorenzi H."/>
            <person name="Inman J."/>
            <person name="Miller J."/>
            <person name="Schobel S."/>
            <person name="Amedeo P."/>
            <person name="Caler E.V."/>
            <person name="da Silva J."/>
        </authorList>
    </citation>
    <scope>NUCLEOTIDE SEQUENCE [LARGE SCALE GENOMIC DNA]</scope>
    <source>
        <strain evidence="3">RN66</strain>
    </source>
</reference>
<sequence>MLSFTDIVSDGDLVDISNLDENIEGTNSFGVSFYEDLAEVSNEDNGNSGELNIYGAKVVEEISFTDKVKSILGNYLYKHFDFTGSIYEVHDINLGFCGDNIGKGKLEMVKLTDTKKAYGLYWNGQLLDFLTKITLSNRGNHAYLFPIDFITDINIKILPDESYINIKAEYGLQKETAFVHFSFNNSEQANYLYKLLIKCKKQEYKYVETEITKDIKIHNNCSNLTEINNNKVELNLSSSSSSSSIIKSSNIKNTISNELDLALISHNIDYLSNFEKIRSRSYSTNILSESGKSRSQGMELLTSPISIPFLRETETLKKKRYTIIKQDQDNFQSGLSSNDRNKVEQAIYSIIADNNNPLNTYSKCLYAKSIIDSILASSYIKNINNSTYINCSNLKENNYTDSMTSNMPGDMSTKCKGKQLSLEIDSIPTDSFENNSLNYNNNDIPCNQDKTFTCPICCEIYPLTNIISLHPCGHTLCQFCEKQLNDTLCPWDRCKYSVNIL</sequence>
<dbReference type="GO" id="GO:0008270">
    <property type="term" value="F:zinc ion binding"/>
    <property type="evidence" value="ECO:0007669"/>
    <property type="project" value="UniProtKB-KW"/>
</dbReference>
<evidence type="ECO:0000259" key="2">
    <source>
        <dbReference type="PROSITE" id="PS50089"/>
    </source>
</evidence>
<dbReference type="Proteomes" id="UP000001460">
    <property type="component" value="Unassembled WGS sequence"/>
</dbReference>
<dbReference type="AlphaFoldDB" id="B6AIH7"/>
<dbReference type="Gene3D" id="3.30.40.10">
    <property type="entry name" value="Zinc/RING finger domain, C3HC4 (zinc finger)"/>
    <property type="match status" value="1"/>
</dbReference>
<dbReference type="PROSITE" id="PS50089">
    <property type="entry name" value="ZF_RING_2"/>
    <property type="match status" value="1"/>
</dbReference>
<proteinExistence type="predicted"/>
<gene>
    <name evidence="3" type="ORF">CMU_031590</name>
</gene>
<keyword evidence="1" id="KW-0863">Zinc-finger</keyword>
<evidence type="ECO:0000313" key="4">
    <source>
        <dbReference type="Proteomes" id="UP000001460"/>
    </source>
</evidence>
<dbReference type="OMA" id="HAYLFPI"/>
<dbReference type="GeneID" id="6997501"/>